<dbReference type="AlphaFoldDB" id="A0A0C4YWV5"/>
<reference evidence="2 3" key="1">
    <citation type="journal article" date="2015" name="Genome Announc.">
        <title>Complete Genome Sequence of Cupriavidus basilensis 4G11, Isolated from the Oak Ridge Field Research Center Site.</title>
        <authorList>
            <person name="Ray J."/>
            <person name="Waters R.J."/>
            <person name="Skerker J.M."/>
            <person name="Kuehl J.V."/>
            <person name="Price M.N."/>
            <person name="Huang J."/>
            <person name="Chakraborty R."/>
            <person name="Arkin A.P."/>
            <person name="Deutschbauer A."/>
        </authorList>
    </citation>
    <scope>NUCLEOTIDE SEQUENCE [LARGE SCALE GENOMIC DNA]</scope>
    <source>
        <strain evidence="2">4G11</strain>
    </source>
</reference>
<feature type="domain" description="Amidohydrolase 3" evidence="1">
    <location>
        <begin position="7"/>
        <end position="256"/>
    </location>
</feature>
<evidence type="ECO:0000313" key="3">
    <source>
        <dbReference type="Proteomes" id="UP000031843"/>
    </source>
</evidence>
<dbReference type="EMBL" id="CP010537">
    <property type="protein sequence ID" value="AJG24966.1"/>
    <property type="molecule type" value="Genomic_DNA"/>
</dbReference>
<gene>
    <name evidence="2" type="ORF">RR42_s3390</name>
</gene>
<accession>A0A0C4YWV5</accession>
<keyword evidence="3" id="KW-1185">Reference proteome</keyword>
<dbReference type="InterPro" id="IPR013108">
    <property type="entry name" value="Amidohydro_3"/>
</dbReference>
<name>A0A0C4YWV5_9BURK</name>
<dbReference type="Gene3D" id="3.20.20.140">
    <property type="entry name" value="Metal-dependent hydrolases"/>
    <property type="match status" value="2"/>
</dbReference>
<proteinExistence type="predicted"/>
<evidence type="ECO:0000259" key="1">
    <source>
        <dbReference type="Pfam" id="PF07969"/>
    </source>
</evidence>
<dbReference type="InterPro" id="IPR032466">
    <property type="entry name" value="Metal_Hydrolase"/>
</dbReference>
<dbReference type="KEGG" id="cbw:RR42_s3390"/>
<sequence>MIRDTGDDLKALSAKGLFSGYGNDRCYLRAVKLYGDGALGSRGAALMAPYSDDHVHSGLLFMSDAAMQASVKMAIEVADKEVGGRELRNRIEHAQALALPDIPRFKQLDLIASMQLTHATSDMNMAEDRISKERIKGAYAWQTMLKQGTVIAGGSDFPVESANPFFGLHAAVTRTDHEVRPIKGWHPEQAMTLTQALRAFTLDAAYAEHQEKMPGSLEPCKWADSILVDQDLFKVAPAEIWKTRVTQTWVAGERVYADTSAR</sequence>
<evidence type="ECO:0000313" key="2">
    <source>
        <dbReference type="EMBL" id="AJG24966.1"/>
    </source>
</evidence>
<dbReference type="SUPFAM" id="SSF51338">
    <property type="entry name" value="Composite domain of metallo-dependent hydrolases"/>
    <property type="match status" value="1"/>
</dbReference>
<dbReference type="STRING" id="68895.RR42_s3390"/>
<dbReference type="Pfam" id="PF07969">
    <property type="entry name" value="Amidohydro_3"/>
    <property type="match status" value="1"/>
</dbReference>
<protein>
    <submittedName>
        <fullName evidence="2">Exoenzymes regulatory protein AepA</fullName>
    </submittedName>
</protein>
<dbReference type="SUPFAM" id="SSF51556">
    <property type="entry name" value="Metallo-dependent hydrolases"/>
    <property type="match status" value="1"/>
</dbReference>
<dbReference type="PANTHER" id="PTHR22642">
    <property type="entry name" value="IMIDAZOLONEPROPIONASE"/>
    <property type="match status" value="1"/>
</dbReference>
<dbReference type="InterPro" id="IPR011059">
    <property type="entry name" value="Metal-dep_hydrolase_composite"/>
</dbReference>
<dbReference type="PANTHER" id="PTHR22642:SF2">
    <property type="entry name" value="PROTEIN LONG AFTER FAR-RED 3"/>
    <property type="match status" value="1"/>
</dbReference>
<dbReference type="GO" id="GO:0016810">
    <property type="term" value="F:hydrolase activity, acting on carbon-nitrogen (but not peptide) bonds"/>
    <property type="evidence" value="ECO:0007669"/>
    <property type="project" value="InterPro"/>
</dbReference>
<dbReference type="Gene3D" id="2.30.40.10">
    <property type="entry name" value="Urease, subunit C, domain 1"/>
    <property type="match status" value="1"/>
</dbReference>
<organism evidence="2 3">
    <name type="scientific">Cupriavidus basilensis</name>
    <dbReference type="NCBI Taxonomy" id="68895"/>
    <lineage>
        <taxon>Bacteria</taxon>
        <taxon>Pseudomonadati</taxon>
        <taxon>Pseudomonadota</taxon>
        <taxon>Betaproteobacteria</taxon>
        <taxon>Burkholderiales</taxon>
        <taxon>Burkholderiaceae</taxon>
        <taxon>Cupriavidus</taxon>
    </lineage>
</organism>
<dbReference type="Proteomes" id="UP000031843">
    <property type="component" value="Chromosome secondary"/>
</dbReference>